<evidence type="ECO:0000313" key="1">
    <source>
        <dbReference type="EMBL" id="VDK55205.1"/>
    </source>
</evidence>
<reference evidence="3" key="1">
    <citation type="submission" date="2016-06" db="UniProtKB">
        <authorList>
            <consortium name="WormBaseParasite"/>
        </authorList>
    </citation>
    <scope>IDENTIFICATION</scope>
</reference>
<dbReference type="Proteomes" id="UP000271098">
    <property type="component" value="Unassembled WGS sequence"/>
</dbReference>
<dbReference type="AlphaFoldDB" id="A0A183DCY6"/>
<dbReference type="EMBL" id="UYRT01015673">
    <property type="protein sequence ID" value="VDK55205.1"/>
    <property type="molecule type" value="Genomic_DNA"/>
</dbReference>
<organism evidence="3">
    <name type="scientific">Gongylonema pulchrum</name>
    <dbReference type="NCBI Taxonomy" id="637853"/>
    <lineage>
        <taxon>Eukaryota</taxon>
        <taxon>Metazoa</taxon>
        <taxon>Ecdysozoa</taxon>
        <taxon>Nematoda</taxon>
        <taxon>Chromadorea</taxon>
        <taxon>Rhabditida</taxon>
        <taxon>Spirurina</taxon>
        <taxon>Spiruromorpha</taxon>
        <taxon>Spiruroidea</taxon>
        <taxon>Gongylonematidae</taxon>
        <taxon>Gongylonema</taxon>
    </lineage>
</organism>
<reference evidence="1 2" key="2">
    <citation type="submission" date="2018-11" db="EMBL/GenBank/DDBJ databases">
        <authorList>
            <consortium name="Pathogen Informatics"/>
        </authorList>
    </citation>
    <scope>NUCLEOTIDE SEQUENCE [LARGE SCALE GENOMIC DNA]</scope>
</reference>
<evidence type="ECO:0000313" key="3">
    <source>
        <dbReference type="WBParaSite" id="GPUH_0000658601-mRNA-1"/>
    </source>
</evidence>
<evidence type="ECO:0000313" key="2">
    <source>
        <dbReference type="Proteomes" id="UP000271098"/>
    </source>
</evidence>
<gene>
    <name evidence="1" type="ORF">GPUH_LOCUS6574</name>
</gene>
<keyword evidence="2" id="KW-1185">Reference proteome</keyword>
<protein>
    <submittedName>
        <fullName evidence="1 3">Uncharacterized protein</fullName>
    </submittedName>
</protein>
<sequence length="46" mass="5312">MNRTRNVLPWNFAAVCWCRVIIRMTRHCISTLDSMSIIPGLFFSGP</sequence>
<accession>A0A183DCY6</accession>
<proteinExistence type="predicted"/>
<name>A0A183DCY6_9BILA</name>
<dbReference type="WBParaSite" id="GPUH_0000658601-mRNA-1">
    <property type="protein sequence ID" value="GPUH_0000658601-mRNA-1"/>
    <property type="gene ID" value="GPUH_0000658601"/>
</dbReference>